<evidence type="ECO:0000313" key="1">
    <source>
        <dbReference type="EMBL" id="MDV2687037.1"/>
    </source>
</evidence>
<dbReference type="Proteomes" id="UP001287282">
    <property type="component" value="Unassembled WGS sequence"/>
</dbReference>
<name>A0ABU3XGL5_9BACI</name>
<evidence type="ECO:0000313" key="2">
    <source>
        <dbReference type="Proteomes" id="UP001287282"/>
    </source>
</evidence>
<accession>A0ABU3XGL5</accession>
<feature type="non-terminal residue" evidence="1">
    <location>
        <position position="1"/>
    </location>
</feature>
<feature type="non-terminal residue" evidence="1">
    <location>
        <position position="93"/>
    </location>
</feature>
<dbReference type="EMBL" id="JAWJBA010000227">
    <property type="protein sequence ID" value="MDV2687037.1"/>
    <property type="molecule type" value="Genomic_DNA"/>
</dbReference>
<gene>
    <name evidence="1" type="ORF">RYX56_22055</name>
</gene>
<reference evidence="1 2" key="1">
    <citation type="submission" date="2023-10" db="EMBL/GenBank/DDBJ databases">
        <title>Screening of Alkalihalobacillus lindianensis BZ-TG-R113 and Its Alleviation of Salt Stress on Rapeseed Growth.</title>
        <authorList>
            <person name="Zhao B."/>
            <person name="Guo T."/>
        </authorList>
    </citation>
    <scope>NUCLEOTIDE SEQUENCE [LARGE SCALE GENOMIC DNA]</scope>
    <source>
        <strain evidence="1 2">BZ-TG-R113</strain>
    </source>
</reference>
<keyword evidence="1" id="KW-0449">Lipoprotein</keyword>
<comment type="caution">
    <text evidence="1">The sequence shown here is derived from an EMBL/GenBank/DDBJ whole genome shotgun (WGS) entry which is preliminary data.</text>
</comment>
<protein>
    <submittedName>
        <fullName evidence="1">Outer membrane lipoprotein carrier protein LolA</fullName>
    </submittedName>
</protein>
<keyword evidence="2" id="KW-1185">Reference proteome</keyword>
<sequence length="93" mass="10476">EIKLKKKDLSPVSVKVMDPDRNPLVTVEFEKVKFKADFDKDDFEMKKNMTRAQLGLPAMAGGGENDALTVKYPTFELKGTKLTDEKKIDLENG</sequence>
<organism evidence="1 2">
    <name type="scientific">Alkalihalophilus lindianensis</name>
    <dbReference type="NCBI Taxonomy" id="1630542"/>
    <lineage>
        <taxon>Bacteria</taxon>
        <taxon>Bacillati</taxon>
        <taxon>Bacillota</taxon>
        <taxon>Bacilli</taxon>
        <taxon>Bacillales</taxon>
        <taxon>Bacillaceae</taxon>
        <taxon>Alkalihalophilus</taxon>
    </lineage>
</organism>
<proteinExistence type="predicted"/>